<dbReference type="GO" id="GO:0015035">
    <property type="term" value="F:protein-disulfide reductase activity"/>
    <property type="evidence" value="ECO:0007669"/>
    <property type="project" value="InterPro"/>
</dbReference>
<dbReference type="Gene3D" id="1.20.1550.10">
    <property type="entry name" value="DsbB-like"/>
    <property type="match status" value="1"/>
</dbReference>
<accession>A0A1G8JLT0</accession>
<comment type="subcellular location">
    <subcellularLocation>
        <location evidence="1">Membrane</location>
        <topology evidence="1">Multi-pass membrane protein</topology>
    </subcellularLocation>
</comment>
<dbReference type="InterPro" id="IPR003752">
    <property type="entry name" value="DiS_bond_form_DsbB/BdbC"/>
</dbReference>
<sequence length="487" mass="53118">MNSRGDIFNKLASLASIVIMALPVGIACFVFGFIMKDNPCAFCWEERTAMVLVALTAIYIVRYGLKPKYIAALVFLGIYGAYMASVHTGFNFASDIGQGFSVKIMGAHTYSWALFVFLVVLVVVAALLMFLGNKFPEHSPRSSKNDGLVKVASYVFLFVIAGNIVQAFTQTGPAPFVGQDSPGRVSFNPKYMSWELDHWPSYSPDARGPYAVSDPDYDAIIATAPIYKGAAQQPMSTLSLPAEIATRVTGIDYQPEAKLYAVTTSDMWVYILDATMTKVITKADIDGMYMLHISPLVGVGFVSPTELVVMGDNKAFAKLVLSNDQTWEVNYRRFNESSDGIGETERGQFATVRAKHSYSVAFGFDSDKQQFVSVTAKNEQTENLVASRFALEDMTLSAEQPLSVAAKQGQWLQNLPLVTGISVDNGVSYLLSNSGSEVLVMDNESGEIERGIKLAAPVNPYGLVKTGDSLLVTGFENGINKVYQYAL</sequence>
<dbReference type="GO" id="GO:0016020">
    <property type="term" value="C:membrane"/>
    <property type="evidence" value="ECO:0007669"/>
    <property type="project" value="UniProtKB-SubCell"/>
</dbReference>
<keyword evidence="7" id="KW-1185">Reference proteome</keyword>
<evidence type="ECO:0000256" key="4">
    <source>
        <dbReference type="ARBA" id="ARBA00023136"/>
    </source>
</evidence>
<keyword evidence="3 5" id="KW-1133">Transmembrane helix</keyword>
<dbReference type="GO" id="GO:0006457">
    <property type="term" value="P:protein folding"/>
    <property type="evidence" value="ECO:0007669"/>
    <property type="project" value="InterPro"/>
</dbReference>
<feature type="transmembrane region" description="Helical" evidence="5">
    <location>
        <begin position="47"/>
        <end position="65"/>
    </location>
</feature>
<keyword evidence="4 5" id="KW-0472">Membrane</keyword>
<dbReference type="InterPro" id="IPR011044">
    <property type="entry name" value="Quino_amine_DH_bsu"/>
</dbReference>
<feature type="transmembrane region" description="Helical" evidence="5">
    <location>
        <begin position="110"/>
        <end position="131"/>
    </location>
</feature>
<evidence type="ECO:0000256" key="5">
    <source>
        <dbReference type="SAM" id="Phobius"/>
    </source>
</evidence>
<gene>
    <name evidence="6" type="ORF">SAMN04488540_10190</name>
</gene>
<organism evidence="6 7">
    <name type="scientific">Ferrimonas sediminum</name>
    <dbReference type="NCBI Taxonomy" id="718193"/>
    <lineage>
        <taxon>Bacteria</taxon>
        <taxon>Pseudomonadati</taxon>
        <taxon>Pseudomonadota</taxon>
        <taxon>Gammaproteobacteria</taxon>
        <taxon>Alteromonadales</taxon>
        <taxon>Ferrimonadaceae</taxon>
        <taxon>Ferrimonas</taxon>
    </lineage>
</organism>
<evidence type="ECO:0000256" key="2">
    <source>
        <dbReference type="ARBA" id="ARBA00022692"/>
    </source>
</evidence>
<keyword evidence="2 5" id="KW-0812">Transmembrane</keyword>
<evidence type="ECO:0000313" key="7">
    <source>
        <dbReference type="Proteomes" id="UP000199527"/>
    </source>
</evidence>
<proteinExistence type="predicted"/>
<dbReference type="Proteomes" id="UP000199527">
    <property type="component" value="Unassembled WGS sequence"/>
</dbReference>
<dbReference type="EMBL" id="FNEM01000001">
    <property type="protein sequence ID" value="SDI32112.1"/>
    <property type="molecule type" value="Genomic_DNA"/>
</dbReference>
<name>A0A1G8JLT0_9GAMM</name>
<dbReference type="AlphaFoldDB" id="A0A1G8JLT0"/>
<protein>
    <submittedName>
        <fullName evidence="6">Disulfide bond formation protein DsbB</fullName>
    </submittedName>
</protein>
<feature type="transmembrane region" description="Helical" evidence="5">
    <location>
        <begin position="12"/>
        <end position="35"/>
    </location>
</feature>
<dbReference type="OrthoDB" id="5288276at2"/>
<feature type="transmembrane region" description="Helical" evidence="5">
    <location>
        <begin position="72"/>
        <end position="90"/>
    </location>
</feature>
<reference evidence="7" key="1">
    <citation type="submission" date="2016-10" db="EMBL/GenBank/DDBJ databases">
        <authorList>
            <person name="Varghese N."/>
            <person name="Submissions S."/>
        </authorList>
    </citation>
    <scope>NUCLEOTIDE SEQUENCE [LARGE SCALE GENOMIC DNA]</scope>
    <source>
        <strain evidence="7">DSM 23317</strain>
    </source>
</reference>
<evidence type="ECO:0000256" key="3">
    <source>
        <dbReference type="ARBA" id="ARBA00022989"/>
    </source>
</evidence>
<evidence type="ECO:0000256" key="1">
    <source>
        <dbReference type="ARBA" id="ARBA00004141"/>
    </source>
</evidence>
<feature type="transmembrane region" description="Helical" evidence="5">
    <location>
        <begin position="151"/>
        <end position="169"/>
    </location>
</feature>
<dbReference type="SUPFAM" id="SSF50969">
    <property type="entry name" value="YVTN repeat-like/Quinoprotein amine dehydrogenase"/>
    <property type="match status" value="1"/>
</dbReference>
<dbReference type="PROSITE" id="PS51257">
    <property type="entry name" value="PROKAR_LIPOPROTEIN"/>
    <property type="match status" value="1"/>
</dbReference>
<dbReference type="InterPro" id="IPR023380">
    <property type="entry name" value="DsbB-like_sf"/>
</dbReference>
<evidence type="ECO:0000313" key="6">
    <source>
        <dbReference type="EMBL" id="SDI32112.1"/>
    </source>
</evidence>
<dbReference type="Pfam" id="PF02600">
    <property type="entry name" value="DsbB"/>
    <property type="match status" value="1"/>
</dbReference>
<dbReference type="SUPFAM" id="SSF158442">
    <property type="entry name" value="DsbB-like"/>
    <property type="match status" value="1"/>
</dbReference>